<sequence>MTDPDPDASPLIHVVDDDAMMRRSVVFLLDSIGWDAVAYASAEEFLAQPAPQRPGCLVLDIRMPTLSGLELQQQLAGRGDALPVIFITGHADVSLAVQAMKSGACDLIEKPFRDQVLLDAVSRAVRTSRDMLRERLRCDQARRRLQTLSPREREVADLLARGQANKRVALALDISERTVHIHRQHVMDKLDIRSAAELARLILAADPRALD</sequence>
<reference evidence="1" key="1">
    <citation type="submission" date="2023-10" db="EMBL/GenBank/DDBJ databases">
        <title>Amphibacter perezi, gen. nov., sp. nov. a novel taxa of the family Comamonadaceae, class Betaproteobacteria isolated from the skin microbiota of Pelophylax perezi from different populations.</title>
        <authorList>
            <person name="Costa S."/>
            <person name="Proenca D.N."/>
            <person name="Lopes I."/>
            <person name="Morais P.V."/>
        </authorList>
    </citation>
    <scope>NUCLEOTIDE SEQUENCE</scope>
    <source>
        <strain evidence="1">SL12-8</strain>
    </source>
</reference>
<protein>
    <submittedName>
        <fullName evidence="1">Response regulator</fullName>
    </submittedName>
</protein>
<proteinExistence type="predicted"/>
<comment type="caution">
    <text evidence="1">The sequence shown here is derived from an EMBL/GenBank/DDBJ whole genome shotgun (WGS) entry which is preliminary data.</text>
</comment>
<dbReference type="Proteomes" id="UP001364695">
    <property type="component" value="Unassembled WGS sequence"/>
</dbReference>
<keyword evidence="2" id="KW-1185">Reference proteome</keyword>
<evidence type="ECO:0000313" key="1">
    <source>
        <dbReference type="EMBL" id="MEJ7136945.1"/>
    </source>
</evidence>
<evidence type="ECO:0000313" key="2">
    <source>
        <dbReference type="Proteomes" id="UP001364695"/>
    </source>
</evidence>
<organism evidence="1 2">
    <name type="scientific">Amphibiibacter pelophylacis</name>
    <dbReference type="NCBI Taxonomy" id="1799477"/>
    <lineage>
        <taxon>Bacteria</taxon>
        <taxon>Pseudomonadati</taxon>
        <taxon>Pseudomonadota</taxon>
        <taxon>Betaproteobacteria</taxon>
        <taxon>Burkholderiales</taxon>
        <taxon>Sphaerotilaceae</taxon>
        <taxon>Amphibiibacter</taxon>
    </lineage>
</organism>
<gene>
    <name evidence="1" type="ORF">RV045_00675</name>
</gene>
<dbReference type="EMBL" id="JAWDIE010000001">
    <property type="protein sequence ID" value="MEJ7136945.1"/>
    <property type="molecule type" value="Genomic_DNA"/>
</dbReference>
<name>A0ACC6NYB8_9BURK</name>
<accession>A0ACC6NYB8</accession>